<dbReference type="STRING" id="183.GCA_002009735_02050"/>
<evidence type="ECO:0000313" key="2">
    <source>
        <dbReference type="Proteomes" id="UP000005737"/>
    </source>
</evidence>
<dbReference type="InterPro" id="IPR044548">
    <property type="entry name" value="AF0060_NTP-PPase_MazG-like"/>
</dbReference>
<protein>
    <submittedName>
        <fullName evidence="1">Uncharacterized protein</fullName>
    </submittedName>
</protein>
<dbReference type="RefSeq" id="WP_002774787.1">
    <property type="nucleotide sequence ID" value="NZ_JH597773.1"/>
</dbReference>
<evidence type="ECO:0000313" key="1">
    <source>
        <dbReference type="EMBL" id="EHQ08274.1"/>
    </source>
</evidence>
<gene>
    <name evidence="1" type="ORF">Lepil_3617</name>
</gene>
<organism evidence="1 2">
    <name type="scientific">Leptonema illini DSM 21528</name>
    <dbReference type="NCBI Taxonomy" id="929563"/>
    <lineage>
        <taxon>Bacteria</taxon>
        <taxon>Pseudomonadati</taxon>
        <taxon>Spirochaetota</taxon>
        <taxon>Spirochaetia</taxon>
        <taxon>Leptospirales</taxon>
        <taxon>Leptospiraceae</taxon>
        <taxon>Leptonema</taxon>
    </lineage>
</organism>
<keyword evidence="2" id="KW-1185">Reference proteome</keyword>
<name>H2CKG9_9LEPT</name>
<reference evidence="1 2" key="1">
    <citation type="submission" date="2011-10" db="EMBL/GenBank/DDBJ databases">
        <title>The Improved High-Quality Draft genome of Leptonema illini DSM 21528.</title>
        <authorList>
            <consortium name="US DOE Joint Genome Institute (JGI-PGF)"/>
            <person name="Lucas S."/>
            <person name="Copeland A."/>
            <person name="Lapidus A."/>
            <person name="Glavina del Rio T."/>
            <person name="Dalin E."/>
            <person name="Tice H."/>
            <person name="Bruce D."/>
            <person name="Goodwin L."/>
            <person name="Pitluck S."/>
            <person name="Peters L."/>
            <person name="Mikhailova N."/>
            <person name="Held B."/>
            <person name="Kyrpides N."/>
            <person name="Mavromatis K."/>
            <person name="Ivanova N."/>
            <person name="Markowitz V."/>
            <person name="Cheng J.-F."/>
            <person name="Hugenholtz P."/>
            <person name="Woyke T."/>
            <person name="Wu D."/>
            <person name="Gronow S."/>
            <person name="Wellnitz S."/>
            <person name="Brambilla E.-M."/>
            <person name="Klenk H.-P."/>
            <person name="Eisen J.A."/>
        </authorList>
    </citation>
    <scope>NUCLEOTIDE SEQUENCE [LARGE SCALE GENOMIC DNA]</scope>
    <source>
        <strain evidence="1 2">DSM 21528</strain>
    </source>
</reference>
<dbReference type="Proteomes" id="UP000005737">
    <property type="component" value="Unassembled WGS sequence"/>
</dbReference>
<dbReference type="CDD" id="cd11533">
    <property type="entry name" value="NTP-PPase_Af0060_like"/>
    <property type="match status" value="1"/>
</dbReference>
<dbReference type="EMBL" id="JH597773">
    <property type="protein sequence ID" value="EHQ08274.1"/>
    <property type="molecule type" value="Genomic_DNA"/>
</dbReference>
<sequence>MNRIDIFNAISKERERQDGMWGEQNHEPTIWLGILGEEYGEVCKAAIEAHFETTINPLQYHAANHPVHTLIENYEKELIQVAAVAVAMIECLHRQRNTRPVLKQVEESETV</sequence>
<proteinExistence type="predicted"/>
<accession>H2CKG9</accession>
<dbReference type="HOGENOM" id="CLU_171914_1_0_12"/>
<dbReference type="AlphaFoldDB" id="H2CKG9"/>